<dbReference type="Pfam" id="PF01636">
    <property type="entry name" value="APH"/>
    <property type="match status" value="1"/>
</dbReference>
<dbReference type="InterPro" id="IPR051678">
    <property type="entry name" value="AGP_Transferase"/>
</dbReference>
<dbReference type="SUPFAM" id="SSF56112">
    <property type="entry name" value="Protein kinase-like (PK-like)"/>
    <property type="match status" value="1"/>
</dbReference>
<dbReference type="Gene3D" id="3.90.1200.10">
    <property type="match status" value="1"/>
</dbReference>
<dbReference type="InterPro" id="IPR011009">
    <property type="entry name" value="Kinase-like_dom_sf"/>
</dbReference>
<accession>A0ABQ6A2J5</accession>
<protein>
    <recommendedName>
        <fullName evidence="1">Aminoglycoside phosphotransferase domain-containing protein</fullName>
    </recommendedName>
</protein>
<dbReference type="Proteomes" id="UP001156641">
    <property type="component" value="Unassembled WGS sequence"/>
</dbReference>
<proteinExistence type="predicted"/>
<gene>
    <name evidence="2" type="ORF">GCM10010909_06890</name>
</gene>
<dbReference type="InterPro" id="IPR002575">
    <property type="entry name" value="Aminoglycoside_PTrfase"/>
</dbReference>
<evidence type="ECO:0000313" key="3">
    <source>
        <dbReference type="Proteomes" id="UP001156641"/>
    </source>
</evidence>
<dbReference type="PANTHER" id="PTHR21310:SF57">
    <property type="entry name" value="BLR2944 PROTEIN"/>
    <property type="match status" value="1"/>
</dbReference>
<organism evidence="2 3">
    <name type="scientific">Acidocella aquatica</name>
    <dbReference type="NCBI Taxonomy" id="1922313"/>
    <lineage>
        <taxon>Bacteria</taxon>
        <taxon>Pseudomonadati</taxon>
        <taxon>Pseudomonadota</taxon>
        <taxon>Alphaproteobacteria</taxon>
        <taxon>Acetobacterales</taxon>
        <taxon>Acidocellaceae</taxon>
        <taxon>Acidocella</taxon>
    </lineage>
</organism>
<comment type="caution">
    <text evidence="2">The sequence shown here is derived from an EMBL/GenBank/DDBJ whole genome shotgun (WGS) entry which is preliminary data.</text>
</comment>
<dbReference type="EMBL" id="BSOS01000007">
    <property type="protein sequence ID" value="GLR66011.1"/>
    <property type="molecule type" value="Genomic_DNA"/>
</dbReference>
<dbReference type="Gene3D" id="3.30.200.20">
    <property type="entry name" value="Phosphorylase Kinase, domain 1"/>
    <property type="match status" value="1"/>
</dbReference>
<evidence type="ECO:0000313" key="2">
    <source>
        <dbReference type="EMBL" id="GLR66011.1"/>
    </source>
</evidence>
<dbReference type="RefSeq" id="WP_284256574.1">
    <property type="nucleotide sequence ID" value="NZ_BSOS01000007.1"/>
</dbReference>
<dbReference type="CDD" id="cd05154">
    <property type="entry name" value="ACAD10_11_N-like"/>
    <property type="match status" value="1"/>
</dbReference>
<dbReference type="InterPro" id="IPR041726">
    <property type="entry name" value="ACAD10_11_N"/>
</dbReference>
<name>A0ABQ6A2J5_9PROT</name>
<evidence type="ECO:0000259" key="1">
    <source>
        <dbReference type="Pfam" id="PF01636"/>
    </source>
</evidence>
<dbReference type="PANTHER" id="PTHR21310">
    <property type="entry name" value="AMINOGLYCOSIDE PHOSPHOTRANSFERASE-RELATED-RELATED"/>
    <property type="match status" value="1"/>
</dbReference>
<feature type="domain" description="Aminoglycoside phosphotransferase" evidence="1">
    <location>
        <begin position="190"/>
        <end position="403"/>
    </location>
</feature>
<reference evidence="3" key="1">
    <citation type="journal article" date="2019" name="Int. J. Syst. Evol. Microbiol.">
        <title>The Global Catalogue of Microorganisms (GCM) 10K type strain sequencing project: providing services to taxonomists for standard genome sequencing and annotation.</title>
        <authorList>
            <consortium name="The Broad Institute Genomics Platform"/>
            <consortium name="The Broad Institute Genome Sequencing Center for Infectious Disease"/>
            <person name="Wu L."/>
            <person name="Ma J."/>
        </authorList>
    </citation>
    <scope>NUCLEOTIDE SEQUENCE [LARGE SCALE GENOMIC DNA]</scope>
    <source>
        <strain evidence="3">NBRC 112502</strain>
    </source>
</reference>
<keyword evidence="3" id="KW-1185">Reference proteome</keyword>
<sequence length="486" mass="55174">MQPDPSLFLAAIRREILAVDFFSAKLESGLSPILAARAGETLVHLALRHERLSDIAAEFQPRQVVLLDKILAYLREMKIEIPPPLQTFGVGAEIQKYELLASEIGSYINIWSRDFPANYPEILADVCREAASIEDGFRKRYNIELAKIRAESVERDKRLPALTPDPQAVELTRYLRRRFPKVDAIEVLELRRLPGVNSKDIYFFRVSGLPGWPEDMVLRREPAFNVTRASVADEFDLLRRLHEAGIAVPRVFLEERDPQFMGGAFIVMERSRGETFGAQHLGDAGRKIVADVARYLAAIHQIDVWTISEPYQPVDGSLRNQMLVVLDRYYARWVAERLEPSMALEAAYAWMRANAGCLGDDLSLVHGDCNFRNILIHDEGVSVFLDWELAHAGHAAEDLGYIRPDIEKVMSWEEFMVQYLAHGGRPVSDEALHYFQVWSNVWRTSMAASTYAGYARAEHDNFIFATVACHEYYAALDDLAALMARC</sequence>